<name>A0ABV7PI80_9BURK</name>
<dbReference type="EC" id="2.3.-.-" evidence="5"/>
<dbReference type="EMBL" id="JBHRVV010000001">
    <property type="protein sequence ID" value="MFC3458906.1"/>
    <property type="molecule type" value="Genomic_DNA"/>
</dbReference>
<evidence type="ECO:0000313" key="5">
    <source>
        <dbReference type="EMBL" id="MFC3458906.1"/>
    </source>
</evidence>
<keyword evidence="6" id="KW-1185">Reference proteome</keyword>
<dbReference type="GO" id="GO:0016746">
    <property type="term" value="F:acyltransferase activity"/>
    <property type="evidence" value="ECO:0007669"/>
    <property type="project" value="UniProtKB-KW"/>
</dbReference>
<keyword evidence="1 5" id="KW-0808">Transferase</keyword>
<organism evidence="5 6">
    <name type="scientific">Massilia haematophila</name>
    <dbReference type="NCBI Taxonomy" id="457923"/>
    <lineage>
        <taxon>Bacteria</taxon>
        <taxon>Pseudomonadati</taxon>
        <taxon>Pseudomonadota</taxon>
        <taxon>Betaproteobacteria</taxon>
        <taxon>Burkholderiales</taxon>
        <taxon>Oxalobacteraceae</taxon>
        <taxon>Telluria group</taxon>
        <taxon>Massilia</taxon>
    </lineage>
</organism>
<dbReference type="RefSeq" id="WP_379735397.1">
    <property type="nucleotide sequence ID" value="NZ_JBHRVV010000001.1"/>
</dbReference>
<evidence type="ECO:0000256" key="3">
    <source>
        <dbReference type="ARBA" id="ARBA00038502"/>
    </source>
</evidence>
<dbReference type="InterPro" id="IPR000182">
    <property type="entry name" value="GNAT_dom"/>
</dbReference>
<dbReference type="Pfam" id="PF13302">
    <property type="entry name" value="Acetyltransf_3"/>
    <property type="match status" value="1"/>
</dbReference>
<proteinExistence type="inferred from homology"/>
<protein>
    <submittedName>
        <fullName evidence="5">GNAT family N-acetyltransferase</fullName>
        <ecNumber evidence="5">2.3.-.-</ecNumber>
    </submittedName>
</protein>
<dbReference type="SUPFAM" id="SSF55729">
    <property type="entry name" value="Acyl-CoA N-acyltransferases (Nat)"/>
    <property type="match status" value="1"/>
</dbReference>
<dbReference type="Proteomes" id="UP001595665">
    <property type="component" value="Unassembled WGS sequence"/>
</dbReference>
<dbReference type="Gene3D" id="3.40.630.30">
    <property type="match status" value="1"/>
</dbReference>
<gene>
    <name evidence="5" type="ORF">ACFOPH_11715</name>
</gene>
<accession>A0ABV7PI80</accession>
<sequence>MTPILVPIQLSDAPALRDFETRNRAFFEATINARPAAYYDTGGVEQAIVLALEDARCDRGYQYLLKDGKGTILGRANLGGVRRAHFHSATLGYRIAQSECGKGHAGEAVRQVLAIAFGELGLARLEADCRVENAASVRVLLRNGFTQFGHSRRSFALHGVWYDRLHFERHAAG</sequence>
<dbReference type="InterPro" id="IPR051531">
    <property type="entry name" value="N-acetyltransferase"/>
</dbReference>
<comment type="caution">
    <text evidence="5">The sequence shown here is derived from an EMBL/GenBank/DDBJ whole genome shotgun (WGS) entry which is preliminary data.</text>
</comment>
<comment type="similarity">
    <text evidence="3">Belongs to the acetyltransferase family. RimJ subfamily.</text>
</comment>
<dbReference type="PROSITE" id="PS51186">
    <property type="entry name" value="GNAT"/>
    <property type="match status" value="1"/>
</dbReference>
<feature type="domain" description="N-acetyltransferase" evidence="4">
    <location>
        <begin position="3"/>
        <end position="168"/>
    </location>
</feature>
<keyword evidence="2 5" id="KW-0012">Acyltransferase</keyword>
<evidence type="ECO:0000256" key="2">
    <source>
        <dbReference type="ARBA" id="ARBA00023315"/>
    </source>
</evidence>
<dbReference type="PANTHER" id="PTHR43792">
    <property type="entry name" value="GNAT FAMILY, PUTATIVE (AFU_ORTHOLOGUE AFUA_3G00765)-RELATED-RELATED"/>
    <property type="match status" value="1"/>
</dbReference>
<dbReference type="PANTHER" id="PTHR43792:SF8">
    <property type="entry name" value="[RIBOSOMAL PROTEIN US5]-ALANINE N-ACETYLTRANSFERASE"/>
    <property type="match status" value="1"/>
</dbReference>
<reference evidence="6" key="1">
    <citation type="journal article" date="2019" name="Int. J. Syst. Evol. Microbiol.">
        <title>The Global Catalogue of Microorganisms (GCM) 10K type strain sequencing project: providing services to taxonomists for standard genome sequencing and annotation.</title>
        <authorList>
            <consortium name="The Broad Institute Genomics Platform"/>
            <consortium name="The Broad Institute Genome Sequencing Center for Infectious Disease"/>
            <person name="Wu L."/>
            <person name="Ma J."/>
        </authorList>
    </citation>
    <scope>NUCLEOTIDE SEQUENCE [LARGE SCALE GENOMIC DNA]</scope>
    <source>
        <strain evidence="6">CCM 7480</strain>
    </source>
</reference>
<evidence type="ECO:0000259" key="4">
    <source>
        <dbReference type="PROSITE" id="PS51186"/>
    </source>
</evidence>
<evidence type="ECO:0000313" key="6">
    <source>
        <dbReference type="Proteomes" id="UP001595665"/>
    </source>
</evidence>
<dbReference type="InterPro" id="IPR016181">
    <property type="entry name" value="Acyl_CoA_acyltransferase"/>
</dbReference>
<evidence type="ECO:0000256" key="1">
    <source>
        <dbReference type="ARBA" id="ARBA00022679"/>
    </source>
</evidence>